<evidence type="ECO:0000313" key="1">
    <source>
        <dbReference type="EMBL" id="MBP2191696.1"/>
    </source>
</evidence>
<keyword evidence="2" id="KW-1185">Reference proteome</keyword>
<evidence type="ECO:0000313" key="2">
    <source>
        <dbReference type="Proteomes" id="UP001519325"/>
    </source>
</evidence>
<name>A0ABS4QLZ8_9NOCA</name>
<accession>A0ABS4QLZ8</accession>
<comment type="caution">
    <text evidence="1">The sequence shown here is derived from an EMBL/GenBank/DDBJ whole genome shotgun (WGS) entry which is preliminary data.</text>
</comment>
<reference evidence="1 2" key="1">
    <citation type="submission" date="2021-03" db="EMBL/GenBank/DDBJ databases">
        <title>Sequencing the genomes of 1000 actinobacteria strains.</title>
        <authorList>
            <person name="Klenk H.-P."/>
        </authorList>
    </citation>
    <scope>NUCLEOTIDE SEQUENCE [LARGE SCALE GENOMIC DNA]</scope>
    <source>
        <strain evidence="1 2">DSM 45516</strain>
    </source>
</reference>
<organism evidence="1 2">
    <name type="scientific">Nocardia goodfellowii</name>
    <dbReference type="NCBI Taxonomy" id="882446"/>
    <lineage>
        <taxon>Bacteria</taxon>
        <taxon>Bacillati</taxon>
        <taxon>Actinomycetota</taxon>
        <taxon>Actinomycetes</taxon>
        <taxon>Mycobacteriales</taxon>
        <taxon>Nocardiaceae</taxon>
        <taxon>Nocardia</taxon>
    </lineage>
</organism>
<protein>
    <submittedName>
        <fullName evidence="1">Uncharacterized protein</fullName>
    </submittedName>
</protein>
<dbReference type="Proteomes" id="UP001519325">
    <property type="component" value="Unassembled WGS sequence"/>
</dbReference>
<gene>
    <name evidence="1" type="ORF">BJ987_004597</name>
</gene>
<dbReference type="RefSeq" id="WP_209893700.1">
    <property type="nucleotide sequence ID" value="NZ_JAGGMR010000001.1"/>
</dbReference>
<dbReference type="EMBL" id="JAGGMR010000001">
    <property type="protein sequence ID" value="MBP2191696.1"/>
    <property type="molecule type" value="Genomic_DNA"/>
</dbReference>
<sequence length="73" mass="8155">MTARAELERELGGPLSALDLLSDGEIRELLMTFRSARRTEAAMLNEAVDSVIGTLPWPLRTPAKKIMFGNRLR</sequence>
<proteinExistence type="predicted"/>